<evidence type="ECO:0000256" key="1">
    <source>
        <dbReference type="ARBA" id="ARBA00006484"/>
    </source>
</evidence>
<dbReference type="Proteomes" id="UP001139384">
    <property type="component" value="Unassembled WGS sequence"/>
</dbReference>
<dbReference type="PRINTS" id="PR00081">
    <property type="entry name" value="GDHRDH"/>
</dbReference>
<dbReference type="SUPFAM" id="SSF51735">
    <property type="entry name" value="NAD(P)-binding Rossmann-fold domains"/>
    <property type="match status" value="1"/>
</dbReference>
<evidence type="ECO:0000256" key="2">
    <source>
        <dbReference type="ARBA" id="ARBA00023002"/>
    </source>
</evidence>
<proteinExistence type="inferred from homology"/>
<name>A0A9X1PTW0_STRM4</name>
<evidence type="ECO:0000313" key="4">
    <source>
        <dbReference type="Proteomes" id="UP001139384"/>
    </source>
</evidence>
<evidence type="ECO:0000313" key="3">
    <source>
        <dbReference type="EMBL" id="MCF1593490.1"/>
    </source>
</evidence>
<dbReference type="NCBIfam" id="NF005395">
    <property type="entry name" value="PRK06940.1"/>
    <property type="match status" value="1"/>
</dbReference>
<dbReference type="Gene3D" id="3.40.50.720">
    <property type="entry name" value="NAD(P)-binding Rossmann-like Domain"/>
    <property type="match status" value="1"/>
</dbReference>
<dbReference type="GO" id="GO:0016491">
    <property type="term" value="F:oxidoreductase activity"/>
    <property type="evidence" value="ECO:0007669"/>
    <property type="project" value="UniProtKB-KW"/>
</dbReference>
<dbReference type="Pfam" id="PF13561">
    <property type="entry name" value="adh_short_C2"/>
    <property type="match status" value="1"/>
</dbReference>
<dbReference type="InterPro" id="IPR036291">
    <property type="entry name" value="NAD(P)-bd_dom_sf"/>
</dbReference>
<accession>A0A9X1PTW0</accession>
<dbReference type="RefSeq" id="WP_234761828.1">
    <property type="nucleotide sequence ID" value="NZ_JAKEIP010000019.1"/>
</dbReference>
<keyword evidence="4" id="KW-1185">Reference proteome</keyword>
<dbReference type="InterPro" id="IPR002347">
    <property type="entry name" value="SDR_fam"/>
</dbReference>
<keyword evidence="2" id="KW-0560">Oxidoreductase</keyword>
<reference evidence="3" key="1">
    <citation type="submission" date="2022-01" db="EMBL/GenBank/DDBJ databases">
        <title>Draft Genome Sequences of Seven Type Strains of the Genus Streptomyces.</title>
        <authorList>
            <person name="Aziz S."/>
            <person name="Coretto E."/>
            <person name="Chronakova A."/>
            <person name="Sproer C."/>
            <person name="Huber K."/>
            <person name="Nouioui I."/>
            <person name="Gross H."/>
        </authorList>
    </citation>
    <scope>NUCLEOTIDE SEQUENCE</scope>
    <source>
        <strain evidence="3">DSM 103493</strain>
    </source>
</reference>
<comment type="similarity">
    <text evidence="1">Belongs to the short-chain dehydrogenases/reductases (SDR) family.</text>
</comment>
<dbReference type="Pfam" id="PF00106">
    <property type="entry name" value="adh_short"/>
    <property type="match status" value="1"/>
</dbReference>
<organism evidence="3 4">
    <name type="scientific">Streptomyces muensis</name>
    <dbReference type="NCBI Taxonomy" id="1077944"/>
    <lineage>
        <taxon>Bacteria</taxon>
        <taxon>Bacillati</taxon>
        <taxon>Actinomycetota</taxon>
        <taxon>Actinomycetes</taxon>
        <taxon>Kitasatosporales</taxon>
        <taxon>Streptomycetaceae</taxon>
        <taxon>Streptomyces</taxon>
    </lineage>
</organism>
<dbReference type="AlphaFoldDB" id="A0A9X1PTW0"/>
<protein>
    <submittedName>
        <fullName evidence="3">SDR family oxidoreductase</fullName>
    </submittedName>
</protein>
<sequence length="279" mass="28734">MWNHTDDARDVVVVTGAGGMGTAVARRLGSGRTLVLADASREQLDRVVDALRAEGYDARGVLTDVSDRASVEKLARTAADAGRLTAVVHTAGVSAATASVRTILDVDLLGTVYVIEAFEKVAVRGTSLVCVASMAGHMASISAKDESDLATAPAAELLALDPVTALGDDAVAAYILAKRANLVRVQAAALAWSRRGARVNSISPGVIATAMAKAEADGESGEHMLKMIDACGAGRPGTPGEIADAVAFLTGPQAQYITGTDLLVDGGQAAWLHRHMRHG</sequence>
<dbReference type="EMBL" id="JAKEIP010000019">
    <property type="protein sequence ID" value="MCF1593490.1"/>
    <property type="molecule type" value="Genomic_DNA"/>
</dbReference>
<dbReference type="PANTHER" id="PTHR24321">
    <property type="entry name" value="DEHYDROGENASES, SHORT CHAIN"/>
    <property type="match status" value="1"/>
</dbReference>
<gene>
    <name evidence="3" type="ORF">L0P92_07905</name>
</gene>
<dbReference type="PANTHER" id="PTHR24321:SF8">
    <property type="entry name" value="ESTRADIOL 17-BETA-DEHYDROGENASE 8-RELATED"/>
    <property type="match status" value="1"/>
</dbReference>
<comment type="caution">
    <text evidence="3">The sequence shown here is derived from an EMBL/GenBank/DDBJ whole genome shotgun (WGS) entry which is preliminary data.</text>
</comment>